<sequence>MILKTILLLLLITICLAKEKKLDRILKDVWKRERTEFKDRLWYNSPTDKFDPMEQSIEIDEDELLNNQCYDDGIQREMALQLSVILRELHSGYNVYWNKFLAILVFYESWSMEAKICGSETPMNIYQFNRWFLKQREKYLPITDHSPYKFYHMRVQTGAMTFHAGYDLKTKFGFTESVIWDIRLEITQDLFRPNYLNYQIRNLTVGGGCVDYGTVNHTYIQYRNQEETLELLKREKNPNVKLLFDLFTPGELKFVDRIKYRIPHLWLEGIDPDESVIRVCHDRDNVNTLVKYSKKQFDSWFHRFKMMWHPKENETDFIQVQMINVKSDELTARITMRLQIGVKIAQPTHDWNFKIVSRYNQHGDEKWYVTMLEVLCHPTFDYMDESLKAIRDVVTYDFMTLVRREKQSEPAPFWSTIDFVYKFTKNRQIDIYICELGKFDTNKSALQFEVKYSENIRKTRLKGYNVDYKDIPLPATPKSYFILNTMTRPIDQLMINIRANFYQEWKFQVSWVCCG</sequence>
<name>A0A1I7UDR4_9PELO</name>
<feature type="domain" description="NTF2-like" evidence="2">
    <location>
        <begin position="94"/>
        <end position="213"/>
    </location>
</feature>
<dbReference type="Pfam" id="PF26529">
    <property type="entry name" value="NTF2_2"/>
    <property type="match status" value="3"/>
</dbReference>
<feature type="signal peptide" evidence="1">
    <location>
        <begin position="1"/>
        <end position="17"/>
    </location>
</feature>
<feature type="domain" description="NTF2-like" evidence="2">
    <location>
        <begin position="259"/>
        <end position="379"/>
    </location>
</feature>
<dbReference type="InterPro" id="IPR058879">
    <property type="entry name" value="NTF2-like_dom_nem"/>
</dbReference>
<reference evidence="4" key="1">
    <citation type="submission" date="2016-11" db="UniProtKB">
        <authorList>
            <consortium name="WormBaseParasite"/>
        </authorList>
    </citation>
    <scope>IDENTIFICATION</scope>
</reference>
<evidence type="ECO:0000256" key="1">
    <source>
        <dbReference type="SAM" id="SignalP"/>
    </source>
</evidence>
<keyword evidence="3" id="KW-1185">Reference proteome</keyword>
<feature type="chain" id="PRO_5009308792" evidence="1">
    <location>
        <begin position="18"/>
        <end position="515"/>
    </location>
</feature>
<proteinExistence type="predicted"/>
<organism evidence="3 4">
    <name type="scientific">Caenorhabditis tropicalis</name>
    <dbReference type="NCBI Taxonomy" id="1561998"/>
    <lineage>
        <taxon>Eukaryota</taxon>
        <taxon>Metazoa</taxon>
        <taxon>Ecdysozoa</taxon>
        <taxon>Nematoda</taxon>
        <taxon>Chromadorea</taxon>
        <taxon>Rhabditida</taxon>
        <taxon>Rhabditina</taxon>
        <taxon>Rhabditomorpha</taxon>
        <taxon>Rhabditoidea</taxon>
        <taxon>Rhabditidae</taxon>
        <taxon>Peloderinae</taxon>
        <taxon>Caenorhabditis</taxon>
    </lineage>
</organism>
<evidence type="ECO:0000313" key="3">
    <source>
        <dbReference type="Proteomes" id="UP000095282"/>
    </source>
</evidence>
<keyword evidence="1" id="KW-0732">Signal</keyword>
<dbReference type="Proteomes" id="UP000095282">
    <property type="component" value="Unplaced"/>
</dbReference>
<dbReference type="STRING" id="1561998.A0A1I7UDR4"/>
<accession>A0A1I7UDR4</accession>
<evidence type="ECO:0000259" key="2">
    <source>
        <dbReference type="Pfam" id="PF26529"/>
    </source>
</evidence>
<feature type="domain" description="NTF2-like" evidence="2">
    <location>
        <begin position="381"/>
        <end position="511"/>
    </location>
</feature>
<dbReference type="WBParaSite" id="Csp11.Scaffold629.g8300.t1">
    <property type="protein sequence ID" value="Csp11.Scaffold629.g8300.t1"/>
    <property type="gene ID" value="Csp11.Scaffold629.g8300"/>
</dbReference>
<dbReference type="AlphaFoldDB" id="A0A1I7UDR4"/>
<dbReference type="eggNOG" id="KOG4209">
    <property type="taxonomic scope" value="Eukaryota"/>
</dbReference>
<protein>
    <submittedName>
        <fullName evidence="4">VWFD domain-containing protein</fullName>
    </submittedName>
</protein>
<evidence type="ECO:0000313" key="4">
    <source>
        <dbReference type="WBParaSite" id="Csp11.Scaffold629.g8300.t1"/>
    </source>
</evidence>